<organism evidence="2 3">
    <name type="scientific">Lampropedia aestuarii</name>
    <dbReference type="NCBI Taxonomy" id="2562762"/>
    <lineage>
        <taxon>Bacteria</taxon>
        <taxon>Pseudomonadati</taxon>
        <taxon>Pseudomonadota</taxon>
        <taxon>Betaproteobacteria</taxon>
        <taxon>Burkholderiales</taxon>
        <taxon>Comamonadaceae</taxon>
        <taxon>Lampropedia</taxon>
    </lineage>
</organism>
<reference evidence="2 3" key="1">
    <citation type="submission" date="2019-04" db="EMBL/GenBank/DDBJ databases">
        <title>Lampropedia sp YIM MLB12 draf genome.</title>
        <authorList>
            <person name="Wang Y.-X."/>
        </authorList>
    </citation>
    <scope>NUCLEOTIDE SEQUENCE [LARGE SCALE GENOMIC DNA]</scope>
    <source>
        <strain evidence="2 3">YIM MLB12</strain>
    </source>
</reference>
<protein>
    <submittedName>
        <fullName evidence="2">Uncharacterized protein</fullName>
    </submittedName>
</protein>
<dbReference type="AlphaFoldDB" id="A0A4S5BPC3"/>
<comment type="caution">
    <text evidence="2">The sequence shown here is derived from an EMBL/GenBank/DDBJ whole genome shotgun (WGS) entry which is preliminary data.</text>
</comment>
<name>A0A4S5BPC3_9BURK</name>
<gene>
    <name evidence="2" type="ORF">E8K88_10915</name>
</gene>
<dbReference type="RefSeq" id="WP_136406705.1">
    <property type="nucleotide sequence ID" value="NZ_SSWX01000013.1"/>
</dbReference>
<keyword evidence="1" id="KW-0175">Coiled coil</keyword>
<accession>A0A4S5BPC3</accession>
<evidence type="ECO:0000313" key="3">
    <source>
        <dbReference type="Proteomes" id="UP000306236"/>
    </source>
</evidence>
<keyword evidence="3" id="KW-1185">Reference proteome</keyword>
<proteinExistence type="predicted"/>
<evidence type="ECO:0000256" key="1">
    <source>
        <dbReference type="SAM" id="Coils"/>
    </source>
</evidence>
<dbReference type="Proteomes" id="UP000306236">
    <property type="component" value="Unassembled WGS sequence"/>
</dbReference>
<sequence length="60" mass="6980">MADETQQLQELRQALAQLLCERFEQEDLTRTLHRHFKGALTALDKHLSQTACRVDTQDAR</sequence>
<dbReference type="EMBL" id="SSWX01000013">
    <property type="protein sequence ID" value="THJ32795.1"/>
    <property type="molecule type" value="Genomic_DNA"/>
</dbReference>
<evidence type="ECO:0000313" key="2">
    <source>
        <dbReference type="EMBL" id="THJ32795.1"/>
    </source>
</evidence>
<feature type="coiled-coil region" evidence="1">
    <location>
        <begin position="1"/>
        <end position="28"/>
    </location>
</feature>